<dbReference type="AlphaFoldDB" id="J3NR80"/>
<reference evidence="1" key="2">
    <citation type="submission" date="2010-07" db="EMBL/GenBank/DDBJ databases">
        <authorList>
            <consortium name="The Broad Institute Genome Sequencing Platform"/>
            <consortium name="Broad Institute Genome Sequencing Center for Infectious Disease"/>
            <person name="Ma L.-J."/>
            <person name="Dead R."/>
            <person name="Young S."/>
            <person name="Zeng Q."/>
            <person name="Koehrsen M."/>
            <person name="Alvarado L."/>
            <person name="Berlin A."/>
            <person name="Chapman S.B."/>
            <person name="Chen Z."/>
            <person name="Freedman E."/>
            <person name="Gellesch M."/>
            <person name="Goldberg J."/>
            <person name="Griggs A."/>
            <person name="Gujja S."/>
            <person name="Heilman E.R."/>
            <person name="Heiman D."/>
            <person name="Hepburn T."/>
            <person name="Howarth C."/>
            <person name="Jen D."/>
            <person name="Larson L."/>
            <person name="Mehta T."/>
            <person name="Neiman D."/>
            <person name="Pearson M."/>
            <person name="Roberts A."/>
            <person name="Saif S."/>
            <person name="Shea T."/>
            <person name="Shenoy N."/>
            <person name="Sisk P."/>
            <person name="Stolte C."/>
            <person name="Sykes S."/>
            <person name="Walk T."/>
            <person name="White J."/>
            <person name="Yandava C."/>
            <person name="Haas B."/>
            <person name="Nusbaum C."/>
            <person name="Birren B."/>
        </authorList>
    </citation>
    <scope>NUCLEOTIDE SEQUENCE</scope>
    <source>
        <strain evidence="1">R3-111a-1</strain>
    </source>
</reference>
<dbReference type="EMBL" id="GL385396">
    <property type="protein sequence ID" value="EJT78686.1"/>
    <property type="molecule type" value="Genomic_DNA"/>
</dbReference>
<organism evidence="1">
    <name type="scientific">Gaeumannomyces tritici (strain R3-111a-1)</name>
    <name type="common">Wheat and barley take-all root rot fungus</name>
    <name type="synonym">Gaeumannomyces graminis var. tritici</name>
    <dbReference type="NCBI Taxonomy" id="644352"/>
    <lineage>
        <taxon>Eukaryota</taxon>
        <taxon>Fungi</taxon>
        <taxon>Dikarya</taxon>
        <taxon>Ascomycota</taxon>
        <taxon>Pezizomycotina</taxon>
        <taxon>Sordariomycetes</taxon>
        <taxon>Sordariomycetidae</taxon>
        <taxon>Magnaporthales</taxon>
        <taxon>Magnaporthaceae</taxon>
        <taxon>Gaeumannomyces</taxon>
    </lineage>
</organism>
<reference evidence="3" key="1">
    <citation type="submission" date="2010-07" db="EMBL/GenBank/DDBJ databases">
        <title>The genome sequence of Gaeumannomyces graminis var. tritici strain R3-111a-1.</title>
        <authorList>
            <consortium name="The Broad Institute Genome Sequencing Platform"/>
            <person name="Ma L.-J."/>
            <person name="Dead R."/>
            <person name="Young S."/>
            <person name="Zeng Q."/>
            <person name="Koehrsen M."/>
            <person name="Alvarado L."/>
            <person name="Berlin A."/>
            <person name="Chapman S.B."/>
            <person name="Chen Z."/>
            <person name="Freedman E."/>
            <person name="Gellesch M."/>
            <person name="Goldberg J."/>
            <person name="Griggs A."/>
            <person name="Gujja S."/>
            <person name="Heilman E.R."/>
            <person name="Heiman D."/>
            <person name="Hepburn T."/>
            <person name="Howarth C."/>
            <person name="Jen D."/>
            <person name="Larson L."/>
            <person name="Mehta T."/>
            <person name="Neiman D."/>
            <person name="Pearson M."/>
            <person name="Roberts A."/>
            <person name="Saif S."/>
            <person name="Shea T."/>
            <person name="Shenoy N."/>
            <person name="Sisk P."/>
            <person name="Stolte C."/>
            <person name="Sykes S."/>
            <person name="Walk T."/>
            <person name="White J."/>
            <person name="Yandava C."/>
            <person name="Haas B."/>
            <person name="Nusbaum C."/>
            <person name="Birren B."/>
        </authorList>
    </citation>
    <scope>NUCLEOTIDE SEQUENCE [LARGE SCALE GENOMIC DNA]</scope>
    <source>
        <strain evidence="3">R3-111a-1</strain>
    </source>
</reference>
<reference evidence="2" key="5">
    <citation type="submission" date="2018-04" db="UniProtKB">
        <authorList>
            <consortium name="EnsemblFungi"/>
        </authorList>
    </citation>
    <scope>IDENTIFICATION</scope>
    <source>
        <strain evidence="2">R3-111a-1</strain>
    </source>
</reference>
<reference evidence="1" key="3">
    <citation type="submission" date="2010-09" db="EMBL/GenBank/DDBJ databases">
        <title>Annotation of Gaeumannomyces graminis var. tritici R3-111a-1.</title>
        <authorList>
            <consortium name="The Broad Institute Genome Sequencing Platform"/>
            <person name="Ma L.-J."/>
            <person name="Dead R."/>
            <person name="Young S.K."/>
            <person name="Zeng Q."/>
            <person name="Gargeya S."/>
            <person name="Fitzgerald M."/>
            <person name="Haas B."/>
            <person name="Abouelleil A."/>
            <person name="Alvarado L."/>
            <person name="Arachchi H.M."/>
            <person name="Berlin A."/>
            <person name="Brown A."/>
            <person name="Chapman S.B."/>
            <person name="Chen Z."/>
            <person name="Dunbar C."/>
            <person name="Freedman E."/>
            <person name="Gearin G."/>
            <person name="Gellesch M."/>
            <person name="Goldberg J."/>
            <person name="Griggs A."/>
            <person name="Gujja S."/>
            <person name="Heiman D."/>
            <person name="Howarth C."/>
            <person name="Larson L."/>
            <person name="Lui A."/>
            <person name="MacDonald P.J.P."/>
            <person name="Mehta T."/>
            <person name="Montmayeur A."/>
            <person name="Murphy C."/>
            <person name="Neiman D."/>
            <person name="Pearson M."/>
            <person name="Priest M."/>
            <person name="Roberts A."/>
            <person name="Saif S."/>
            <person name="Shea T."/>
            <person name="Shenoy N."/>
            <person name="Sisk P."/>
            <person name="Stolte C."/>
            <person name="Sykes S."/>
            <person name="Yandava C."/>
            <person name="Wortman J."/>
            <person name="Nusbaum C."/>
            <person name="Birren B."/>
        </authorList>
    </citation>
    <scope>NUCLEOTIDE SEQUENCE</scope>
    <source>
        <strain evidence="1">R3-111a-1</strain>
    </source>
</reference>
<accession>J3NR80</accession>
<dbReference type="EnsemblFungi" id="EJT78686">
    <property type="protein sequence ID" value="EJT78686"/>
    <property type="gene ID" value="GGTG_03785"/>
</dbReference>
<keyword evidence="3" id="KW-1185">Reference proteome</keyword>
<protein>
    <submittedName>
        <fullName evidence="1 2">Uncharacterized protein</fullName>
    </submittedName>
</protein>
<proteinExistence type="predicted"/>
<evidence type="ECO:0000313" key="1">
    <source>
        <dbReference type="EMBL" id="EJT78686.1"/>
    </source>
</evidence>
<evidence type="ECO:0000313" key="3">
    <source>
        <dbReference type="Proteomes" id="UP000006039"/>
    </source>
</evidence>
<reference evidence="2" key="4">
    <citation type="journal article" date="2015" name="G3 (Bethesda)">
        <title>Genome sequences of three phytopathogenic species of the Magnaporthaceae family of fungi.</title>
        <authorList>
            <person name="Okagaki L.H."/>
            <person name="Nunes C.C."/>
            <person name="Sailsbery J."/>
            <person name="Clay B."/>
            <person name="Brown D."/>
            <person name="John T."/>
            <person name="Oh Y."/>
            <person name="Young N."/>
            <person name="Fitzgerald M."/>
            <person name="Haas B.J."/>
            <person name="Zeng Q."/>
            <person name="Young S."/>
            <person name="Adiconis X."/>
            <person name="Fan L."/>
            <person name="Levin J.Z."/>
            <person name="Mitchell T.K."/>
            <person name="Okubara P.A."/>
            <person name="Farman M.L."/>
            <person name="Kohn L.M."/>
            <person name="Birren B."/>
            <person name="Ma L.-J."/>
            <person name="Dean R.A."/>
        </authorList>
    </citation>
    <scope>NUCLEOTIDE SEQUENCE</scope>
    <source>
        <strain evidence="2">R3-111a-1</strain>
    </source>
</reference>
<dbReference type="Proteomes" id="UP000006039">
    <property type="component" value="Unassembled WGS sequence"/>
</dbReference>
<dbReference type="RefSeq" id="XP_009219831.1">
    <property type="nucleotide sequence ID" value="XM_009221567.1"/>
</dbReference>
<sequence length="71" mass="7237">MAARSGKFQPQMRPPTRLFVILSDRFPEAKWLLGVAGMSVTAAAAALSCLAPMEGHPGGLSPCGTVGPGLG</sequence>
<name>J3NR80_GAET3</name>
<dbReference type="VEuPathDB" id="FungiDB:GGTG_03785"/>
<gene>
    <name evidence="2" type="primary">20344243</name>
    <name evidence="1" type="ORF">GGTG_03785</name>
</gene>
<dbReference type="GeneID" id="20344243"/>
<evidence type="ECO:0000313" key="2">
    <source>
        <dbReference type="EnsemblFungi" id="EJT78686"/>
    </source>
</evidence>
<dbReference type="HOGENOM" id="CLU_2740164_0_0_1"/>